<evidence type="ECO:0000313" key="2">
    <source>
        <dbReference type="Proteomes" id="UP000189677"/>
    </source>
</evidence>
<gene>
    <name evidence="1" type="ORF">BBN63_32345</name>
</gene>
<dbReference type="KEGG" id="snw:BBN63_32345"/>
<reference evidence="1 2" key="1">
    <citation type="submission" date="2016-11" db="EMBL/GenBank/DDBJ databases">
        <title>Complete genome sequence of Streptomyces niveus SCSIO 3406.</title>
        <authorList>
            <person name="Zhu Q."/>
            <person name="Cheng W."/>
            <person name="Song Y."/>
            <person name="Li Q."/>
            <person name="Ju J."/>
        </authorList>
    </citation>
    <scope>NUCLEOTIDE SEQUENCE [LARGE SCALE GENOMIC DNA]</scope>
    <source>
        <strain evidence="1 2">SCSIO 3406</strain>
    </source>
</reference>
<accession>A0A1U9R0Z9</accession>
<keyword evidence="2" id="KW-1185">Reference proteome</keyword>
<protein>
    <submittedName>
        <fullName evidence="1">Uncharacterized protein</fullName>
    </submittedName>
</protein>
<dbReference type="EMBL" id="CP018047">
    <property type="protein sequence ID" value="AQU70174.1"/>
    <property type="molecule type" value="Genomic_DNA"/>
</dbReference>
<sequence>MSRWSIHHPARVTVRAFSSSTAQSSSSQVPSVTSAVCAAVISWWRERSPQSRAFSGPSSGGMSNRWAQARAASCSSARRAASHSSLPAPLSRAAFQQSVQSRAASQRVNAARLSAGRFDRSWVIS</sequence>
<dbReference type="Proteomes" id="UP000189677">
    <property type="component" value="Chromosome"/>
</dbReference>
<proteinExistence type="predicted"/>
<organism evidence="1 2">
    <name type="scientific">Streptomyces niveus</name>
    <name type="common">Streptomyces spheroides</name>
    <dbReference type="NCBI Taxonomy" id="193462"/>
    <lineage>
        <taxon>Bacteria</taxon>
        <taxon>Bacillati</taxon>
        <taxon>Actinomycetota</taxon>
        <taxon>Actinomycetes</taxon>
        <taxon>Kitasatosporales</taxon>
        <taxon>Streptomycetaceae</taxon>
        <taxon>Streptomyces</taxon>
    </lineage>
</organism>
<evidence type="ECO:0000313" key="1">
    <source>
        <dbReference type="EMBL" id="AQU70174.1"/>
    </source>
</evidence>
<name>A0A1U9R0Z9_STRNV</name>
<dbReference type="AlphaFoldDB" id="A0A1U9R0Z9"/>